<sequence length="520" mass="56800">MSRAYSDLAFTERVRAMQTRMGSRQAYAPLDLTDDRRDTLTAREAEFIGARDGFYQATVGETGWPYVQFRGGPAGFLKVLDAKTLAYADVSGNRQYISVGNLQGNDRVSLFFMDYAAQRRLKLLGRVRFVEDDPELLARLRMPGVAQPAERAVLITVEAYDWNCPKHITPRFTEAEVNEAVRPLRTELERLRAQASQAELELGTGPLRLRISGVRELTPRVRAYELRDPEGRELPAVRAGAHIDVPVRLASGALSTRRYSISSNPARRDAYEIAVLREDGGSGGSVAVHQGYRLGMTLHCGMPGNDFNLHEDERPAVLIAAGVGITPIKAMALRLRSLGRPVELHYAVRTRREGAYLDRLEREFGAGLHVYAKDAGQRLDLAAVLAAAPADALFYLCGPQGLLDEAQAAAAALGMDPKRLRVERFRAAQTVGAEKALTLTLARSGHQVAVSPLQTVLEALEDAGVAVPFGCRGGSCGDCAVKVLGGTPEHRDSVLSADERRERMCVCVSRAQGPELVLDL</sequence>
<proteinExistence type="predicted"/>
<dbReference type="InterPro" id="IPR039261">
    <property type="entry name" value="FNR_nucleotide-bd"/>
</dbReference>
<name>A0A931NG28_9BURK</name>
<keyword evidence="2" id="KW-0001">2Fe-2S</keyword>
<dbReference type="PANTHER" id="PTHR47354">
    <property type="entry name" value="NADH OXIDOREDUCTASE HCR"/>
    <property type="match status" value="1"/>
</dbReference>
<dbReference type="PROSITE" id="PS51384">
    <property type="entry name" value="FAD_FR"/>
    <property type="match status" value="1"/>
</dbReference>
<dbReference type="InterPro" id="IPR012675">
    <property type="entry name" value="Beta-grasp_dom_sf"/>
</dbReference>
<dbReference type="SUPFAM" id="SSF52343">
    <property type="entry name" value="Ferredoxin reductase-like, C-terminal NADP-linked domain"/>
    <property type="match status" value="1"/>
</dbReference>
<dbReference type="PRINTS" id="PR00409">
    <property type="entry name" value="PHDIOXRDTASE"/>
</dbReference>
<evidence type="ECO:0000256" key="3">
    <source>
        <dbReference type="ARBA" id="ARBA00022723"/>
    </source>
</evidence>
<dbReference type="Gene3D" id="3.40.50.80">
    <property type="entry name" value="Nucleotide-binding domain of ferredoxin-NADP reductase (FNR) module"/>
    <property type="match status" value="1"/>
</dbReference>
<dbReference type="CDD" id="cd00207">
    <property type="entry name" value="fer2"/>
    <property type="match status" value="1"/>
</dbReference>
<gene>
    <name evidence="9" type="ORF">I7X39_04980</name>
</gene>
<evidence type="ECO:0000256" key="4">
    <source>
        <dbReference type="ARBA" id="ARBA00023002"/>
    </source>
</evidence>
<dbReference type="InterPro" id="IPR017927">
    <property type="entry name" value="FAD-bd_FR_type"/>
</dbReference>
<dbReference type="Gene3D" id="2.30.110.10">
    <property type="entry name" value="Electron Transport, Fmn-binding Protein, Chain A"/>
    <property type="match status" value="1"/>
</dbReference>
<evidence type="ECO:0000313" key="9">
    <source>
        <dbReference type="EMBL" id="MBH9576258.1"/>
    </source>
</evidence>
<dbReference type="SUPFAM" id="SSF54292">
    <property type="entry name" value="2Fe-2S ferredoxin-like"/>
    <property type="match status" value="1"/>
</dbReference>
<dbReference type="GO" id="GO:0046872">
    <property type="term" value="F:metal ion binding"/>
    <property type="evidence" value="ECO:0007669"/>
    <property type="project" value="UniProtKB-KW"/>
</dbReference>
<organism evidence="9 10">
    <name type="scientific">Inhella proteolytica</name>
    <dbReference type="NCBI Taxonomy" id="2795029"/>
    <lineage>
        <taxon>Bacteria</taxon>
        <taxon>Pseudomonadati</taxon>
        <taxon>Pseudomonadota</taxon>
        <taxon>Betaproteobacteria</taxon>
        <taxon>Burkholderiales</taxon>
        <taxon>Sphaerotilaceae</taxon>
        <taxon>Inhella</taxon>
    </lineage>
</organism>
<dbReference type="GO" id="GO:0051537">
    <property type="term" value="F:2 iron, 2 sulfur cluster binding"/>
    <property type="evidence" value="ECO:0007669"/>
    <property type="project" value="UniProtKB-KW"/>
</dbReference>
<dbReference type="GO" id="GO:0016491">
    <property type="term" value="F:oxidoreductase activity"/>
    <property type="evidence" value="ECO:0007669"/>
    <property type="project" value="UniProtKB-KW"/>
</dbReference>
<reference evidence="9" key="1">
    <citation type="submission" date="2020-12" db="EMBL/GenBank/DDBJ databases">
        <title>The genome sequence of Inhella sp. 1Y17.</title>
        <authorList>
            <person name="Liu Y."/>
        </authorList>
    </citation>
    <scope>NUCLEOTIDE SEQUENCE</scope>
    <source>
        <strain evidence="9">1Y17</strain>
    </source>
</reference>
<evidence type="ECO:0000313" key="10">
    <source>
        <dbReference type="Proteomes" id="UP000613266"/>
    </source>
</evidence>
<keyword evidence="3" id="KW-0479">Metal-binding</keyword>
<dbReference type="InterPro" id="IPR017938">
    <property type="entry name" value="Riboflavin_synthase-like_b-brl"/>
</dbReference>
<keyword evidence="1" id="KW-0285">Flavoprotein</keyword>
<accession>A0A931NG28</accession>
<dbReference type="Proteomes" id="UP000613266">
    <property type="component" value="Unassembled WGS sequence"/>
</dbReference>
<dbReference type="Pfam" id="PF01243">
    <property type="entry name" value="PNPOx_N"/>
    <property type="match status" value="1"/>
</dbReference>
<dbReference type="SUPFAM" id="SSF50475">
    <property type="entry name" value="FMN-binding split barrel"/>
    <property type="match status" value="1"/>
</dbReference>
<dbReference type="InterPro" id="IPR011576">
    <property type="entry name" value="Pyridox_Oxase_N"/>
</dbReference>
<keyword evidence="4" id="KW-0560">Oxidoreductase</keyword>
<evidence type="ECO:0000256" key="5">
    <source>
        <dbReference type="ARBA" id="ARBA00023004"/>
    </source>
</evidence>
<protein>
    <submittedName>
        <fullName evidence="9">2Fe-2S iron-sulfur cluster binding domain-containing protein</fullName>
    </submittedName>
</protein>
<dbReference type="InterPro" id="IPR012349">
    <property type="entry name" value="Split_barrel_FMN-bd"/>
</dbReference>
<dbReference type="CDD" id="cd06185">
    <property type="entry name" value="PDR_like"/>
    <property type="match status" value="1"/>
</dbReference>
<dbReference type="EMBL" id="JAEDAK010000002">
    <property type="protein sequence ID" value="MBH9576258.1"/>
    <property type="molecule type" value="Genomic_DNA"/>
</dbReference>
<dbReference type="Gene3D" id="2.40.30.10">
    <property type="entry name" value="Translation factors"/>
    <property type="match status" value="1"/>
</dbReference>
<dbReference type="InterPro" id="IPR036010">
    <property type="entry name" value="2Fe-2S_ferredoxin-like_sf"/>
</dbReference>
<keyword evidence="6" id="KW-0411">Iron-sulfur</keyword>
<evidence type="ECO:0000259" key="8">
    <source>
        <dbReference type="PROSITE" id="PS51384"/>
    </source>
</evidence>
<dbReference type="Gene3D" id="3.10.20.30">
    <property type="match status" value="1"/>
</dbReference>
<dbReference type="PANTHER" id="PTHR47354:SF1">
    <property type="entry name" value="CARNITINE MONOOXYGENASE REDUCTASE SUBUNIT"/>
    <property type="match status" value="1"/>
</dbReference>
<dbReference type="Pfam" id="PF00111">
    <property type="entry name" value="Fer2"/>
    <property type="match status" value="1"/>
</dbReference>
<evidence type="ECO:0000256" key="6">
    <source>
        <dbReference type="ARBA" id="ARBA00023014"/>
    </source>
</evidence>
<evidence type="ECO:0000259" key="7">
    <source>
        <dbReference type="PROSITE" id="PS51085"/>
    </source>
</evidence>
<keyword evidence="10" id="KW-1185">Reference proteome</keyword>
<dbReference type="PROSITE" id="PS51085">
    <property type="entry name" value="2FE2S_FER_2"/>
    <property type="match status" value="1"/>
</dbReference>
<comment type="caution">
    <text evidence="9">The sequence shown here is derived from an EMBL/GenBank/DDBJ whole genome shotgun (WGS) entry which is preliminary data.</text>
</comment>
<evidence type="ECO:0000256" key="2">
    <source>
        <dbReference type="ARBA" id="ARBA00022714"/>
    </source>
</evidence>
<evidence type="ECO:0000256" key="1">
    <source>
        <dbReference type="ARBA" id="ARBA00022630"/>
    </source>
</evidence>
<keyword evidence="5" id="KW-0408">Iron</keyword>
<feature type="domain" description="FAD-binding FR-type" evidence="8">
    <location>
        <begin position="204"/>
        <end position="310"/>
    </location>
</feature>
<dbReference type="InterPro" id="IPR050415">
    <property type="entry name" value="MRET"/>
</dbReference>
<feature type="domain" description="2Fe-2S ferredoxin-type" evidence="7">
    <location>
        <begin position="435"/>
        <end position="520"/>
    </location>
</feature>
<dbReference type="AlphaFoldDB" id="A0A931NG28"/>
<dbReference type="InterPro" id="IPR001041">
    <property type="entry name" value="2Fe-2S_ferredoxin-type"/>
</dbReference>
<dbReference type="SUPFAM" id="SSF63380">
    <property type="entry name" value="Riboflavin synthase domain-like"/>
    <property type="match status" value="1"/>
</dbReference>
<dbReference type="RefSeq" id="WP_198109859.1">
    <property type="nucleotide sequence ID" value="NZ_JAEDAK010000002.1"/>
</dbReference>